<dbReference type="AlphaFoldDB" id="A0AA93AM49"/>
<dbReference type="Proteomes" id="UP000256817">
    <property type="component" value="Unassembled WGS sequence"/>
</dbReference>
<proteinExistence type="predicted"/>
<name>A0AA93AM49_9GAMM</name>
<dbReference type="NCBIfam" id="NF041743">
    <property type="entry name" value="RdrA"/>
    <property type="match status" value="1"/>
</dbReference>
<dbReference type="EMBL" id="QHJW02000013">
    <property type="protein sequence ID" value="RRO10206.1"/>
    <property type="molecule type" value="Genomic_DNA"/>
</dbReference>
<gene>
    <name evidence="2" type="ORF">DMB84_014550</name>
    <name evidence="1" type="ORF">DMB85_006765</name>
</gene>
<dbReference type="Proteomes" id="UP000256540">
    <property type="component" value="Unassembled WGS sequence"/>
</dbReference>
<reference evidence="3 4" key="1">
    <citation type="submission" date="2018-11" db="EMBL/GenBank/DDBJ databases">
        <title>Draft genome sequences of proposed Pectobacterium aquaticum sp. nov. isolated in France from fresh water.</title>
        <authorList>
            <person name="Pedron J."/>
            <person name="Barny M.A."/>
        </authorList>
    </citation>
    <scope>NUCLEOTIDE SEQUENCE [LARGE SCALE GENOMIC DNA]</scope>
    <source>
        <strain evidence="2 3">A127-S21-F16</strain>
        <strain evidence="1 4">A35-S23-M15</strain>
    </source>
</reference>
<evidence type="ECO:0000313" key="3">
    <source>
        <dbReference type="Proteomes" id="UP000256540"/>
    </source>
</evidence>
<comment type="caution">
    <text evidence="2">The sequence shown here is derived from an EMBL/GenBank/DDBJ whole genome shotgun (WGS) entry which is preliminary data.</text>
</comment>
<keyword evidence="4" id="KW-1185">Reference proteome</keyword>
<evidence type="ECO:0000313" key="2">
    <source>
        <dbReference type="EMBL" id="RRO17451.1"/>
    </source>
</evidence>
<protein>
    <submittedName>
        <fullName evidence="2">Uncharacterized protein</fullName>
    </submittedName>
</protein>
<organism evidence="2 3">
    <name type="scientific">Pectobacterium aquaticum</name>
    <dbReference type="NCBI Taxonomy" id="2204145"/>
    <lineage>
        <taxon>Bacteria</taxon>
        <taxon>Pseudomonadati</taxon>
        <taxon>Pseudomonadota</taxon>
        <taxon>Gammaproteobacteria</taxon>
        <taxon>Enterobacterales</taxon>
        <taxon>Pectobacteriaceae</taxon>
        <taxon>Pectobacterium</taxon>
    </lineage>
</organism>
<evidence type="ECO:0000313" key="4">
    <source>
        <dbReference type="Proteomes" id="UP000256817"/>
    </source>
</evidence>
<sequence>MSGEIILNLDSPEYQDEFHSSEESHEQNGLWQQDANEMLVDLLNKMGEEAKRYKNVHVGNEIYPEKFSSYHHAIFISGARGTGKTVFLHNAKAVWKRHAKKSKKSPNLHFIDVIDPTLLNINDRFSEVIIATVYASVDKALKRPDIKQGRKDDFYHSLKNLSGALGKSSEFDEFRGIDRIQKYRSGIHIERYFHQFLIASVELLDCDALVLPIDDVDMKIDHAFGVLDDIRCLLSCPLILPLVSGDDGLYRHITTMRFEESLAKNKNASNFVEGKAVAERLSAAYLTKVFPNHDRLPLVPISQLLSKLKIKYKNSADEPTKDITYNEYEKGIKTTFYSLCNGQERSTDWPQPESAREITQFTRLLTPTMLERYDENKDRLWRGFSVWAEEKQDGVALTNADSFLMINSMQSSDELDLKKVIAFNPLMQKGRYRWAMKNYYSQQMQCIGDLNAKNKNEEILNAVFSDVNNNIARSLPPLEFIMDQMYVRKDIAESDSYSDKALIAIYTHHDYYSRQQNRRYNIFFSRAFEVLFWSILAVTDNLSVVCDKKELFQVQFKKILLRTPFYSIFSLNPTKIIDEQGDDGGDEKEESSIPIEYSHEMDSIIEDIYQWININKIPSLKGRNLIPLISVVFNKTFTQLKVLRENMVKDKDSFKDEHLSDLAKRFEYIFINALASFVREGIVIKTNVATGARSSSVRSYAKLTQTDRTLSKNISDILTPPTNSDDEIVTMIKEDYAILLKVMWGHPIFKLTEKHAYPIGNNRASNKDENPEIINEIEEMSFYELRDYYYTHSGNITIKTWDVAQWAEENPVEATRIYERMKSEKYMRSKLKERGQIAWMFTGLSNGLGYE</sequence>
<evidence type="ECO:0000313" key="1">
    <source>
        <dbReference type="EMBL" id="RRO10206.1"/>
    </source>
</evidence>
<dbReference type="EMBL" id="QHJS02000041">
    <property type="protein sequence ID" value="RRO17451.1"/>
    <property type="molecule type" value="Genomic_DNA"/>
</dbReference>
<accession>A0AA93AM49</accession>